<proteinExistence type="predicted"/>
<organism evidence="2 3">
    <name type="scientific">Cercophora samala</name>
    <dbReference type="NCBI Taxonomy" id="330535"/>
    <lineage>
        <taxon>Eukaryota</taxon>
        <taxon>Fungi</taxon>
        <taxon>Dikarya</taxon>
        <taxon>Ascomycota</taxon>
        <taxon>Pezizomycotina</taxon>
        <taxon>Sordariomycetes</taxon>
        <taxon>Sordariomycetidae</taxon>
        <taxon>Sordariales</taxon>
        <taxon>Lasiosphaeriaceae</taxon>
        <taxon>Cercophora</taxon>
    </lineage>
</organism>
<sequence>MTSFSTAARSLWRTASKYPASPCKHSSWRPVFVGQGCQLPATPRVFRQPRLLSSTSSINVVKMTKFQIISDLHLEISSSARSPEYGYSTFHIKPRAPFLALLGDIGLVAHRDALRQFLLAQLRQFKIVFYVAGNHEPYSSSWEEVSQFLEEMSVLVWQRRKEGEELGEFVPLDRTRYDIKGDDEGEEVTVLGCTLHSFVADEYKEVVTRRLNDFYRIKGWTVEDHNRAHEADKQWLNKQVERIEQEDGDGERKRKVVVFTHHSPTADRRANDARHELVPGWEAGSSAFRTDLSQDKCWTSDRVKLWAFGHTHFNCDFRVDLKRVYTNQRGYDRVGGGGLSPGFDIERVVEV</sequence>
<dbReference type="Pfam" id="PF00149">
    <property type="entry name" value="Metallophos"/>
    <property type="match status" value="1"/>
</dbReference>
<keyword evidence="3" id="KW-1185">Reference proteome</keyword>
<evidence type="ECO:0000313" key="2">
    <source>
        <dbReference type="EMBL" id="KAK0673192.1"/>
    </source>
</evidence>
<dbReference type="EMBL" id="JAULSY010000008">
    <property type="protein sequence ID" value="KAK0673192.1"/>
    <property type="molecule type" value="Genomic_DNA"/>
</dbReference>
<dbReference type="PANTHER" id="PTHR37844:SF2">
    <property type="entry name" value="SER_THR PROTEIN PHOSPHATASE SUPERFAMILY (AFU_ORTHOLOGUE AFUA_1G14840)"/>
    <property type="match status" value="1"/>
</dbReference>
<dbReference type="SUPFAM" id="SSF56300">
    <property type="entry name" value="Metallo-dependent phosphatases"/>
    <property type="match status" value="1"/>
</dbReference>
<dbReference type="Proteomes" id="UP001174997">
    <property type="component" value="Unassembled WGS sequence"/>
</dbReference>
<feature type="domain" description="Calcineurin-like phosphoesterase" evidence="1">
    <location>
        <begin position="68"/>
        <end position="312"/>
    </location>
</feature>
<gene>
    <name evidence="2" type="ORF">QBC41DRAFT_312291</name>
</gene>
<accession>A0AA39ZLN3</accession>
<name>A0AA39ZLN3_9PEZI</name>
<protein>
    <recommendedName>
        <fullName evidence="1">Calcineurin-like phosphoesterase domain-containing protein</fullName>
    </recommendedName>
</protein>
<evidence type="ECO:0000313" key="3">
    <source>
        <dbReference type="Proteomes" id="UP001174997"/>
    </source>
</evidence>
<dbReference type="PANTHER" id="PTHR37844">
    <property type="entry name" value="SER/THR PROTEIN PHOSPHATASE SUPERFAMILY (AFU_ORTHOLOGUE AFUA_1G14840)"/>
    <property type="match status" value="1"/>
</dbReference>
<comment type="caution">
    <text evidence="2">The sequence shown here is derived from an EMBL/GenBank/DDBJ whole genome shotgun (WGS) entry which is preliminary data.</text>
</comment>
<evidence type="ECO:0000259" key="1">
    <source>
        <dbReference type="Pfam" id="PF00149"/>
    </source>
</evidence>
<dbReference type="InterPro" id="IPR004843">
    <property type="entry name" value="Calcineurin-like_PHP"/>
</dbReference>
<dbReference type="Gene3D" id="3.60.21.10">
    <property type="match status" value="1"/>
</dbReference>
<dbReference type="AlphaFoldDB" id="A0AA39ZLN3"/>
<dbReference type="InterPro" id="IPR029052">
    <property type="entry name" value="Metallo-depent_PP-like"/>
</dbReference>
<dbReference type="GO" id="GO:0016787">
    <property type="term" value="F:hydrolase activity"/>
    <property type="evidence" value="ECO:0007669"/>
    <property type="project" value="InterPro"/>
</dbReference>
<reference evidence="2" key="1">
    <citation type="submission" date="2023-06" db="EMBL/GenBank/DDBJ databases">
        <title>Genome-scale phylogeny and comparative genomics of the fungal order Sordariales.</title>
        <authorList>
            <consortium name="Lawrence Berkeley National Laboratory"/>
            <person name="Hensen N."/>
            <person name="Bonometti L."/>
            <person name="Westerberg I."/>
            <person name="Brannstrom I.O."/>
            <person name="Guillou S."/>
            <person name="Cros-Aarteil S."/>
            <person name="Calhoun S."/>
            <person name="Haridas S."/>
            <person name="Kuo A."/>
            <person name="Mondo S."/>
            <person name="Pangilinan J."/>
            <person name="Riley R."/>
            <person name="Labutti K."/>
            <person name="Andreopoulos B."/>
            <person name="Lipzen A."/>
            <person name="Chen C."/>
            <person name="Yanf M."/>
            <person name="Daum C."/>
            <person name="Ng V."/>
            <person name="Clum A."/>
            <person name="Steindorff A."/>
            <person name="Ohm R."/>
            <person name="Martin F."/>
            <person name="Silar P."/>
            <person name="Natvig D."/>
            <person name="Lalanne C."/>
            <person name="Gautier V."/>
            <person name="Ament-Velasquez S.L."/>
            <person name="Kruys A."/>
            <person name="Hutchinson M.I."/>
            <person name="Powell A.J."/>
            <person name="Barry K."/>
            <person name="Miller A.N."/>
            <person name="Grigoriev I.V."/>
            <person name="Debuchy R."/>
            <person name="Gladieux P."/>
            <person name="Thoren M.H."/>
            <person name="Johannesson H."/>
        </authorList>
    </citation>
    <scope>NUCLEOTIDE SEQUENCE</scope>
    <source>
        <strain evidence="2">CBS 307.81</strain>
    </source>
</reference>